<reference evidence="1" key="2">
    <citation type="journal article" date="2015" name="Data Brief">
        <title>Shoot transcriptome of the giant reed, Arundo donax.</title>
        <authorList>
            <person name="Barrero R.A."/>
            <person name="Guerrero F.D."/>
            <person name="Moolhuijzen P."/>
            <person name="Goolsby J.A."/>
            <person name="Tidwell J."/>
            <person name="Bellgard S.E."/>
            <person name="Bellgard M.I."/>
        </authorList>
    </citation>
    <scope>NUCLEOTIDE SEQUENCE</scope>
    <source>
        <tissue evidence="1">Shoot tissue taken approximately 20 cm above the soil surface</tissue>
    </source>
</reference>
<dbReference type="PANTHER" id="PTHR28532:SF1">
    <property type="entry name" value="ORAL CANCER OVEREXPRESSED 1"/>
    <property type="match status" value="1"/>
</dbReference>
<evidence type="ECO:0008006" key="2">
    <source>
        <dbReference type="Google" id="ProtNLM"/>
    </source>
</evidence>
<organism evidence="1">
    <name type="scientific">Arundo donax</name>
    <name type="common">Giant reed</name>
    <name type="synonym">Donax arundinaceus</name>
    <dbReference type="NCBI Taxonomy" id="35708"/>
    <lineage>
        <taxon>Eukaryota</taxon>
        <taxon>Viridiplantae</taxon>
        <taxon>Streptophyta</taxon>
        <taxon>Embryophyta</taxon>
        <taxon>Tracheophyta</taxon>
        <taxon>Spermatophyta</taxon>
        <taxon>Magnoliopsida</taxon>
        <taxon>Liliopsida</taxon>
        <taxon>Poales</taxon>
        <taxon>Poaceae</taxon>
        <taxon>PACMAD clade</taxon>
        <taxon>Arundinoideae</taxon>
        <taxon>Arundineae</taxon>
        <taxon>Arundo</taxon>
    </lineage>
</organism>
<evidence type="ECO:0000313" key="1">
    <source>
        <dbReference type="EMBL" id="JAD42878.1"/>
    </source>
</evidence>
<proteinExistence type="predicted"/>
<dbReference type="InterPro" id="IPR052436">
    <property type="entry name" value="LTO1_adapter"/>
</dbReference>
<reference evidence="1" key="1">
    <citation type="submission" date="2014-09" db="EMBL/GenBank/DDBJ databases">
        <authorList>
            <person name="Magalhaes I.L.F."/>
            <person name="Oliveira U."/>
            <person name="Santos F.R."/>
            <person name="Vidigal T.H.D.A."/>
            <person name="Brescovit A.D."/>
            <person name="Santos A.J."/>
        </authorList>
    </citation>
    <scope>NUCLEOTIDE SEQUENCE</scope>
    <source>
        <tissue evidence="1">Shoot tissue taken approximately 20 cm above the soil surface</tissue>
    </source>
</reference>
<name>A0A0A8ZYS2_ARUDO</name>
<protein>
    <recommendedName>
        <fullName evidence="2">Essential protein Yae1 N-terminal domain-containing protein</fullName>
    </recommendedName>
</protein>
<dbReference type="PANTHER" id="PTHR28532">
    <property type="entry name" value="GEO13458P1"/>
    <property type="match status" value="1"/>
</dbReference>
<dbReference type="EMBL" id="GBRH01255017">
    <property type="protein sequence ID" value="JAD42878.1"/>
    <property type="molecule type" value="Transcribed_RNA"/>
</dbReference>
<accession>A0A0A8ZYS2</accession>
<dbReference type="AlphaFoldDB" id="A0A0A8ZYS2"/>
<sequence length="141" mass="15838">MDQESTDFLELSVLLDETHYQEGFRDGYGDGWVLGKEEGSKLGLDMGFQVGKELGFYQGCLDVWISVTHIDQGAFSDRVKNNIEQMTALVSSYAMSDPEDEQIQDIMGKIRLKFRIITASLEVKLEYEGLSASLKQGVEDL</sequence>